<gene>
    <name evidence="1" type="ORF">Taro_047547</name>
</gene>
<comment type="caution">
    <text evidence="1">The sequence shown here is derived from an EMBL/GenBank/DDBJ whole genome shotgun (WGS) entry which is preliminary data.</text>
</comment>
<accession>A0A843WT82</accession>
<evidence type="ECO:0000313" key="1">
    <source>
        <dbReference type="EMBL" id="MQM14613.1"/>
    </source>
</evidence>
<reference evidence="1" key="1">
    <citation type="submission" date="2017-07" db="EMBL/GenBank/DDBJ databases">
        <title>Taro Niue Genome Assembly and Annotation.</title>
        <authorList>
            <person name="Atibalentja N."/>
            <person name="Keating K."/>
            <person name="Fields C.J."/>
        </authorList>
    </citation>
    <scope>NUCLEOTIDE SEQUENCE</scope>
    <source>
        <strain evidence="1">Niue_2</strain>
        <tissue evidence="1">Leaf</tissue>
    </source>
</reference>
<dbReference type="AlphaFoldDB" id="A0A843WT82"/>
<sequence>LHHATTFPRTIQQRHAFYDPPSTLQYLLEALETRGQQAGARENENRVGNLPLGDPITCRILRLASTPLPPRTTATLNVHSHCRQDHAINDHIPGRQQVNDHPWPPTPTELQQPCSFPHSLLSSSPTFTLEPLHEFRWSTGARGAAVVRVVAANQAGNDEFERGVRGAFLGFQRDSRFFGSSIAFLRFCSEDLDINIGLRRVLHWEINGYTGLLSVVVWRLFRNASIVGYPRFFVSQARVFLVFGVLSRYLCCTVEVCVVFLDTLTPVFELYVQLRERRQLGSGLCCCLTCSRGAAVGPFVCDCEAERLFLCCVVRSRFDSFEVCPGVGTIMTVVVACGVPEWWHSFGYCWYLYPVWVMVCGGMSYTNLSGVDVELCLMEVVWVERTSSWSAVLYPCVWGSPVKLIA</sequence>
<protein>
    <submittedName>
        <fullName evidence="1">Uncharacterized protein</fullName>
    </submittedName>
</protein>
<name>A0A843WT82_COLES</name>
<evidence type="ECO:0000313" key="2">
    <source>
        <dbReference type="Proteomes" id="UP000652761"/>
    </source>
</evidence>
<dbReference type="EMBL" id="NMUH01006160">
    <property type="protein sequence ID" value="MQM14613.1"/>
    <property type="molecule type" value="Genomic_DNA"/>
</dbReference>
<proteinExistence type="predicted"/>
<organism evidence="1 2">
    <name type="scientific">Colocasia esculenta</name>
    <name type="common">Wild taro</name>
    <name type="synonym">Arum esculentum</name>
    <dbReference type="NCBI Taxonomy" id="4460"/>
    <lineage>
        <taxon>Eukaryota</taxon>
        <taxon>Viridiplantae</taxon>
        <taxon>Streptophyta</taxon>
        <taxon>Embryophyta</taxon>
        <taxon>Tracheophyta</taxon>
        <taxon>Spermatophyta</taxon>
        <taxon>Magnoliopsida</taxon>
        <taxon>Liliopsida</taxon>
        <taxon>Araceae</taxon>
        <taxon>Aroideae</taxon>
        <taxon>Colocasieae</taxon>
        <taxon>Colocasia</taxon>
    </lineage>
</organism>
<feature type="non-terminal residue" evidence="1">
    <location>
        <position position="406"/>
    </location>
</feature>
<dbReference type="Proteomes" id="UP000652761">
    <property type="component" value="Unassembled WGS sequence"/>
</dbReference>
<keyword evidence="2" id="KW-1185">Reference proteome</keyword>